<dbReference type="Proteomes" id="UP000030758">
    <property type="component" value="Unassembled WGS sequence"/>
</dbReference>
<dbReference type="InterPro" id="IPR050951">
    <property type="entry name" value="Retrovirus_Pol_polyprotein"/>
</dbReference>
<dbReference type="InterPro" id="IPR043502">
    <property type="entry name" value="DNA/RNA_pol_sf"/>
</dbReference>
<dbReference type="Gene3D" id="3.30.70.270">
    <property type="match status" value="1"/>
</dbReference>
<dbReference type="PANTHER" id="PTHR37984:SF5">
    <property type="entry name" value="PROTEIN NYNRIN-LIKE"/>
    <property type="match status" value="1"/>
</dbReference>
<dbReference type="PROSITE" id="PS50878">
    <property type="entry name" value="RT_POL"/>
    <property type="match status" value="1"/>
</dbReference>
<evidence type="ECO:0000259" key="1">
    <source>
        <dbReference type="PROSITE" id="PS50878"/>
    </source>
</evidence>
<dbReference type="SUPFAM" id="SSF56672">
    <property type="entry name" value="DNA/RNA polymerases"/>
    <property type="match status" value="1"/>
</dbReference>
<proteinExistence type="predicted"/>
<feature type="non-terminal residue" evidence="2">
    <location>
        <position position="1"/>
    </location>
</feature>
<dbReference type="InterPro" id="IPR043128">
    <property type="entry name" value="Rev_trsase/Diguanyl_cyclase"/>
</dbReference>
<dbReference type="InterPro" id="IPR000477">
    <property type="entry name" value="RT_dom"/>
</dbReference>
<dbReference type="CDD" id="cd01647">
    <property type="entry name" value="RT_LTR"/>
    <property type="match status" value="1"/>
</dbReference>
<name>A0A085MPT9_9BILA</name>
<sequence>ELNKRTKRDSYPLPLPDEVQARLRNATIFSVLDLHSGFWQLPVRPEDVEKTAFSPGSGLGMFEFLRMPFGLSNGPSSFQRLMDVVLEGCDQALVYVDDILIFSDTVAKHKSDLRAVFERLRKAGLTLRGSKCRIGVSSVTYLGHVFSAAGMQPDPSKMESIVNWPTPANVS</sequence>
<evidence type="ECO:0000313" key="2">
    <source>
        <dbReference type="EMBL" id="KFD59235.1"/>
    </source>
</evidence>
<dbReference type="PANTHER" id="PTHR37984">
    <property type="entry name" value="PROTEIN CBG26694"/>
    <property type="match status" value="1"/>
</dbReference>
<accession>A0A085MPT9</accession>
<dbReference type="AlphaFoldDB" id="A0A085MPT9"/>
<feature type="domain" description="Reverse transcriptase" evidence="1">
    <location>
        <begin position="1"/>
        <end position="146"/>
    </location>
</feature>
<organism evidence="2">
    <name type="scientific">Trichuris suis</name>
    <name type="common">pig whipworm</name>
    <dbReference type="NCBI Taxonomy" id="68888"/>
    <lineage>
        <taxon>Eukaryota</taxon>
        <taxon>Metazoa</taxon>
        <taxon>Ecdysozoa</taxon>
        <taxon>Nematoda</taxon>
        <taxon>Enoplea</taxon>
        <taxon>Dorylaimia</taxon>
        <taxon>Trichinellida</taxon>
        <taxon>Trichuridae</taxon>
        <taxon>Trichuris</taxon>
    </lineage>
</organism>
<dbReference type="Pfam" id="PF00078">
    <property type="entry name" value="RVT_1"/>
    <property type="match status" value="1"/>
</dbReference>
<dbReference type="Gene3D" id="3.10.10.10">
    <property type="entry name" value="HIV Type 1 Reverse Transcriptase, subunit A, domain 1"/>
    <property type="match status" value="1"/>
</dbReference>
<gene>
    <name evidence="2" type="ORF">M514_28586</name>
</gene>
<protein>
    <recommendedName>
        <fullName evidence="1">Reverse transcriptase domain-containing protein</fullName>
    </recommendedName>
</protein>
<feature type="non-terminal residue" evidence="2">
    <location>
        <position position="171"/>
    </location>
</feature>
<dbReference type="EMBL" id="KL368439">
    <property type="protein sequence ID" value="KFD59235.1"/>
    <property type="molecule type" value="Genomic_DNA"/>
</dbReference>
<reference evidence="2" key="1">
    <citation type="journal article" date="2014" name="Nat. Genet.">
        <title>Genome and transcriptome of the porcine whipworm Trichuris suis.</title>
        <authorList>
            <person name="Jex A.R."/>
            <person name="Nejsum P."/>
            <person name="Schwarz E.M."/>
            <person name="Hu L."/>
            <person name="Young N.D."/>
            <person name="Hall R.S."/>
            <person name="Korhonen P.K."/>
            <person name="Liao S."/>
            <person name="Thamsborg S."/>
            <person name="Xia J."/>
            <person name="Xu P."/>
            <person name="Wang S."/>
            <person name="Scheerlinck J.P."/>
            <person name="Hofmann A."/>
            <person name="Sternberg P.W."/>
            <person name="Wang J."/>
            <person name="Gasser R.B."/>
        </authorList>
    </citation>
    <scope>NUCLEOTIDE SEQUENCE [LARGE SCALE GENOMIC DNA]</scope>
    <source>
        <strain evidence="2">DCEP-RM93F</strain>
    </source>
</reference>